<proteinExistence type="predicted"/>
<dbReference type="SUPFAM" id="SSF46785">
    <property type="entry name" value="Winged helix' DNA-binding domain"/>
    <property type="match status" value="1"/>
</dbReference>
<dbReference type="InterPro" id="IPR036390">
    <property type="entry name" value="WH_DNA-bd_sf"/>
</dbReference>
<organism evidence="1 2">
    <name type="scientific">Streptomyces bugieae</name>
    <dbReference type="NCBI Taxonomy" id="3098223"/>
    <lineage>
        <taxon>Bacteria</taxon>
        <taxon>Bacillati</taxon>
        <taxon>Actinomycetota</taxon>
        <taxon>Actinomycetes</taxon>
        <taxon>Kitasatosporales</taxon>
        <taxon>Streptomycetaceae</taxon>
        <taxon>Streptomyces</taxon>
    </lineage>
</organism>
<accession>A0ABU7NR86</accession>
<dbReference type="InterPro" id="IPR036388">
    <property type="entry name" value="WH-like_DNA-bd_sf"/>
</dbReference>
<comment type="caution">
    <text evidence="1">The sequence shown here is derived from an EMBL/GenBank/DDBJ whole genome shotgun (WGS) entry which is preliminary data.</text>
</comment>
<evidence type="ECO:0008006" key="3">
    <source>
        <dbReference type="Google" id="ProtNLM"/>
    </source>
</evidence>
<evidence type="ECO:0000313" key="2">
    <source>
        <dbReference type="Proteomes" id="UP001307760"/>
    </source>
</evidence>
<dbReference type="Proteomes" id="UP001307760">
    <property type="component" value="Unassembled WGS sequence"/>
</dbReference>
<dbReference type="EMBL" id="JAZBJP010000007">
    <property type="protein sequence ID" value="MEE4420900.1"/>
    <property type="molecule type" value="Genomic_DNA"/>
</dbReference>
<gene>
    <name evidence="1" type="ORF">V2J85_16315</name>
</gene>
<name>A0ABU7NR86_9ACTN</name>
<protein>
    <recommendedName>
        <fullName evidence="3">HTH marR-type domain-containing protein</fullName>
    </recommendedName>
</protein>
<dbReference type="Gene3D" id="1.10.10.10">
    <property type="entry name" value="Winged helix-like DNA-binding domain superfamily/Winged helix DNA-binding domain"/>
    <property type="match status" value="1"/>
</dbReference>
<reference evidence="1 2" key="1">
    <citation type="submission" date="2023-12" db="EMBL/GenBank/DDBJ databases">
        <title>30 novel species of actinomycetes from the DSMZ collection.</title>
        <authorList>
            <person name="Nouioui I."/>
        </authorList>
    </citation>
    <scope>NUCLEOTIDE SEQUENCE [LARGE SCALE GENOMIC DNA]</scope>
    <source>
        <strain evidence="1 2">DSM 41528</strain>
    </source>
</reference>
<keyword evidence="2" id="KW-1185">Reference proteome</keyword>
<evidence type="ECO:0000313" key="1">
    <source>
        <dbReference type="EMBL" id="MEE4420900.1"/>
    </source>
</evidence>
<sequence>MAQTEGFAAVCEKLRRGEAGPGDAECDALAALLVYAVAFSDLKGLVTALDEIQFTLNVRAGNRVLRGRLLSLSDVARWGQQKALPSAIASAFDPQGLSHRFLELAHLKPGLSNVDLQERLGTSAAVVGRVGRNLLEGGLVVRHRFGRCNQWEVTPRGRKVLNELAQHEAWDLTQRVQKKRTESEAGNEIRQVDIRFRGGAEIENIESKDRFRSKQSLARNVRGNPPKVQALQNWREC</sequence>
<dbReference type="RefSeq" id="WP_330821979.1">
    <property type="nucleotide sequence ID" value="NZ_JAZBJP010000007.1"/>
</dbReference>